<keyword evidence="8" id="KW-0445">Lipid transport</keyword>
<evidence type="ECO:0000313" key="14">
    <source>
        <dbReference type="EMBL" id="CBY19413.1"/>
    </source>
</evidence>
<comment type="subcellular location">
    <subcellularLocation>
        <location evidence="1">Membrane</location>
    </subcellularLocation>
</comment>
<keyword evidence="3" id="KW-0812">Transmembrane</keyword>
<evidence type="ECO:0000256" key="5">
    <source>
        <dbReference type="ARBA" id="ARBA00022737"/>
    </source>
</evidence>
<evidence type="ECO:0000256" key="6">
    <source>
        <dbReference type="ARBA" id="ARBA00022837"/>
    </source>
</evidence>
<evidence type="ECO:0000256" key="2">
    <source>
        <dbReference type="ARBA" id="ARBA00022448"/>
    </source>
</evidence>
<dbReference type="EMBL" id="FN653040">
    <property type="protein sequence ID" value="CBY19411.1"/>
    <property type="molecule type" value="Genomic_DNA"/>
</dbReference>
<gene>
    <name evidence="13" type="ORF">GSOID_T00008423001</name>
    <name evidence="14" type="ORF">GSOID_T00008425001</name>
    <name evidence="15" type="ORF">GSOID_T00023694001</name>
</gene>
<dbReference type="CDD" id="cd21670">
    <property type="entry name" value="SMP_ESyt"/>
    <property type="match status" value="1"/>
</dbReference>
<dbReference type="GO" id="GO:0006869">
    <property type="term" value="P:lipid transport"/>
    <property type="evidence" value="ECO:0007669"/>
    <property type="project" value="UniProtKB-KW"/>
</dbReference>
<keyword evidence="7" id="KW-1133">Transmembrane helix</keyword>
<dbReference type="Pfam" id="PF17047">
    <property type="entry name" value="SMP_LBD"/>
    <property type="match status" value="1"/>
</dbReference>
<sequence>MGNCIEKEKSLKRAQNYEQSQESLKGKKEETEAKEFEFPTPTSENWIAAIKEEALKEASNNESRKGELARRLSQMSNGEADILAYVLKRMWPQIQEHVASNVMAGVERNINISLEYISLLDKLVFTKSELGNQQPRLSNWRVVPDDNQDDIVLQVDVDYDGDCEFAMNVGSKLGTLCFGIKDVKFSGIMRIELKDLIPMPPLVSAVVAYFIAPPTIDFDLTGLANVADNPLISKTVRSTVVNAISTQLVNPHRIVVPLGAPDASIYRWPMPKYIAKITVKEAADLVDADGGALMSYGLQNKLP</sequence>
<keyword evidence="16" id="KW-1185">Reference proteome</keyword>
<proteinExistence type="predicted"/>
<protein>
    <recommendedName>
        <fullName evidence="12">SMP-LTD domain-containing protein</fullName>
    </recommendedName>
</protein>
<dbReference type="PANTHER" id="PTHR45761">
    <property type="entry name" value="EXTENDED SYNAPTOTAGMIN-LIKE PROTEIN 2, ISOFORM C"/>
    <property type="match status" value="1"/>
</dbReference>
<dbReference type="AlphaFoldDB" id="E4XE21"/>
<feature type="compositionally biased region" description="Basic and acidic residues" evidence="11">
    <location>
        <begin position="1"/>
        <end position="11"/>
    </location>
</feature>
<evidence type="ECO:0000256" key="3">
    <source>
        <dbReference type="ARBA" id="ARBA00022692"/>
    </source>
</evidence>
<keyword evidence="6" id="KW-0106">Calcium</keyword>
<dbReference type="GO" id="GO:0046872">
    <property type="term" value="F:metal ion binding"/>
    <property type="evidence" value="ECO:0007669"/>
    <property type="project" value="UniProtKB-KW"/>
</dbReference>
<keyword evidence="9" id="KW-0446">Lipid-binding</keyword>
<keyword evidence="10" id="KW-0472">Membrane</keyword>
<dbReference type="EMBL" id="FN656531">
    <property type="protein sequence ID" value="CBY41611.1"/>
    <property type="molecule type" value="Genomic_DNA"/>
</dbReference>
<evidence type="ECO:0000256" key="1">
    <source>
        <dbReference type="ARBA" id="ARBA00004370"/>
    </source>
</evidence>
<dbReference type="InterPro" id="IPR039010">
    <property type="entry name" value="Synaptotagmin_SMP"/>
</dbReference>
<organism evidence="13 16">
    <name type="scientific">Oikopleura dioica</name>
    <name type="common">Tunicate</name>
    <dbReference type="NCBI Taxonomy" id="34765"/>
    <lineage>
        <taxon>Eukaryota</taxon>
        <taxon>Metazoa</taxon>
        <taxon>Chordata</taxon>
        <taxon>Tunicata</taxon>
        <taxon>Appendicularia</taxon>
        <taxon>Copelata</taxon>
        <taxon>Oikopleuridae</taxon>
        <taxon>Oikopleura</taxon>
    </lineage>
</organism>
<feature type="compositionally biased region" description="Basic and acidic residues" evidence="11">
    <location>
        <begin position="24"/>
        <end position="37"/>
    </location>
</feature>
<evidence type="ECO:0000256" key="4">
    <source>
        <dbReference type="ARBA" id="ARBA00022723"/>
    </source>
</evidence>
<feature type="region of interest" description="Disordered" evidence="11">
    <location>
        <begin position="1"/>
        <end position="39"/>
    </location>
</feature>
<evidence type="ECO:0000259" key="12">
    <source>
        <dbReference type="PROSITE" id="PS51847"/>
    </source>
</evidence>
<evidence type="ECO:0000256" key="11">
    <source>
        <dbReference type="SAM" id="MobiDB-lite"/>
    </source>
</evidence>
<dbReference type="GO" id="GO:0016020">
    <property type="term" value="C:membrane"/>
    <property type="evidence" value="ECO:0007669"/>
    <property type="project" value="UniProtKB-SubCell"/>
</dbReference>
<evidence type="ECO:0000313" key="15">
    <source>
        <dbReference type="EMBL" id="CBY41611.1"/>
    </source>
</evidence>
<dbReference type="Proteomes" id="UP000011014">
    <property type="component" value="Unassembled WGS sequence"/>
</dbReference>
<keyword evidence="4" id="KW-0479">Metal-binding</keyword>
<evidence type="ECO:0000313" key="16">
    <source>
        <dbReference type="Proteomes" id="UP000001307"/>
    </source>
</evidence>
<dbReference type="EMBL" id="FN653040">
    <property type="protein sequence ID" value="CBY19413.1"/>
    <property type="molecule type" value="Genomic_DNA"/>
</dbReference>
<dbReference type="PANTHER" id="PTHR45761:SF1">
    <property type="entry name" value="EXTENDED SYNAPTOTAGMIN-LIKE PROTEIN 2, ISOFORM C"/>
    <property type="match status" value="1"/>
</dbReference>
<dbReference type="InterPro" id="IPR051634">
    <property type="entry name" value="Extended_Synaptotagmin"/>
</dbReference>
<evidence type="ECO:0000256" key="8">
    <source>
        <dbReference type="ARBA" id="ARBA00023055"/>
    </source>
</evidence>
<dbReference type="GO" id="GO:0008289">
    <property type="term" value="F:lipid binding"/>
    <property type="evidence" value="ECO:0007669"/>
    <property type="project" value="UniProtKB-KW"/>
</dbReference>
<dbReference type="InterPro" id="IPR031468">
    <property type="entry name" value="SMP_LBD"/>
</dbReference>
<accession>E4XE21</accession>
<evidence type="ECO:0000256" key="9">
    <source>
        <dbReference type="ARBA" id="ARBA00023121"/>
    </source>
</evidence>
<feature type="domain" description="SMP-LTD" evidence="12">
    <location>
        <begin position="76"/>
        <end position="259"/>
    </location>
</feature>
<keyword evidence="2" id="KW-0813">Transport</keyword>
<evidence type="ECO:0000313" key="13">
    <source>
        <dbReference type="EMBL" id="CBY19411.1"/>
    </source>
</evidence>
<name>E4XE21_OIKDI</name>
<dbReference type="Proteomes" id="UP000001307">
    <property type="component" value="Unassembled WGS sequence"/>
</dbReference>
<dbReference type="PROSITE" id="PS51847">
    <property type="entry name" value="SMP"/>
    <property type="match status" value="1"/>
</dbReference>
<evidence type="ECO:0000256" key="10">
    <source>
        <dbReference type="ARBA" id="ARBA00023136"/>
    </source>
</evidence>
<dbReference type="OrthoDB" id="1029639at2759"/>
<evidence type="ECO:0000256" key="7">
    <source>
        <dbReference type="ARBA" id="ARBA00022989"/>
    </source>
</evidence>
<reference evidence="13 16" key="1">
    <citation type="journal article" date="2010" name="Science">
        <title>Plasticity of animal genome architecture unmasked by rapid evolution of a pelagic tunicate.</title>
        <authorList>
            <person name="Denoeud F."/>
            <person name="Henriet S."/>
            <person name="Mungpakdee S."/>
            <person name="Aury J.M."/>
            <person name="Da Silva C."/>
            <person name="Brinkmann H."/>
            <person name="Mikhaleva J."/>
            <person name="Olsen L.C."/>
            <person name="Jubin C."/>
            <person name="Canestro C."/>
            <person name="Bouquet J.M."/>
            <person name="Danks G."/>
            <person name="Poulain J."/>
            <person name="Campsteijn C."/>
            <person name="Adamski M."/>
            <person name="Cross I."/>
            <person name="Yadetie F."/>
            <person name="Muffato M."/>
            <person name="Louis A."/>
            <person name="Butcher S."/>
            <person name="Tsagkogeorga G."/>
            <person name="Konrad A."/>
            <person name="Singh S."/>
            <person name="Jensen M.F."/>
            <person name="Cong E.H."/>
            <person name="Eikeseth-Otteraa H."/>
            <person name="Noel B."/>
            <person name="Anthouard V."/>
            <person name="Porcel B.M."/>
            <person name="Kachouri-Lafond R."/>
            <person name="Nishino A."/>
            <person name="Ugolini M."/>
            <person name="Chourrout P."/>
            <person name="Nishida H."/>
            <person name="Aasland R."/>
            <person name="Huzurbazar S."/>
            <person name="Westhof E."/>
            <person name="Delsuc F."/>
            <person name="Lehrach H."/>
            <person name="Reinhardt R."/>
            <person name="Weissenbach J."/>
            <person name="Roy S.W."/>
            <person name="Artiguenave F."/>
            <person name="Postlethwait J.H."/>
            <person name="Manak J.R."/>
            <person name="Thompson E.M."/>
            <person name="Jaillon O."/>
            <person name="Du Pasquier L."/>
            <person name="Boudinot P."/>
            <person name="Liberles D.A."/>
            <person name="Volff J.N."/>
            <person name="Philippe H."/>
            <person name="Lenhard B."/>
            <person name="Roest Crollius H."/>
            <person name="Wincker P."/>
            <person name="Chourrout D."/>
        </authorList>
    </citation>
    <scope>NUCLEOTIDE SEQUENCE [LARGE SCALE GENOMIC DNA]</scope>
</reference>
<keyword evidence="5" id="KW-0677">Repeat</keyword>